<dbReference type="AlphaFoldDB" id="A0AAV6LHF0"/>
<reference evidence="1" key="1">
    <citation type="submission" date="2020-08" db="EMBL/GenBank/DDBJ databases">
        <title>Plant Genome Project.</title>
        <authorList>
            <person name="Zhang R.-G."/>
        </authorList>
    </citation>
    <scope>NUCLEOTIDE SEQUENCE</scope>
    <source>
        <strain evidence="1">WSP0</strain>
        <tissue evidence="1">Leaf</tissue>
    </source>
</reference>
<gene>
    <name evidence="1" type="ORF">RHGRI_005948</name>
</gene>
<proteinExistence type="predicted"/>
<evidence type="ECO:0000313" key="2">
    <source>
        <dbReference type="Proteomes" id="UP000823749"/>
    </source>
</evidence>
<comment type="caution">
    <text evidence="1">The sequence shown here is derived from an EMBL/GenBank/DDBJ whole genome shotgun (WGS) entry which is preliminary data.</text>
</comment>
<keyword evidence="2" id="KW-1185">Reference proteome</keyword>
<protein>
    <submittedName>
        <fullName evidence="1">Uncharacterized protein</fullName>
    </submittedName>
</protein>
<evidence type="ECO:0000313" key="1">
    <source>
        <dbReference type="EMBL" id="KAG5563367.1"/>
    </source>
</evidence>
<accession>A0AAV6LHF0</accession>
<sequence>MYNNSDGVIHWHSLRRFHGFVELVLLFDMSRELFHVTQMPEKYNAVKAHHRNPLKVCHFSLLRDSLAVNFSIFKERCASVELWAMKKSFYQTG</sequence>
<name>A0AAV6LHF0_9ERIC</name>
<dbReference type="Proteomes" id="UP000823749">
    <property type="component" value="Chromosome 2"/>
</dbReference>
<dbReference type="EMBL" id="JACTNZ010000002">
    <property type="protein sequence ID" value="KAG5563367.1"/>
    <property type="molecule type" value="Genomic_DNA"/>
</dbReference>
<organism evidence="1 2">
    <name type="scientific">Rhododendron griersonianum</name>
    <dbReference type="NCBI Taxonomy" id="479676"/>
    <lineage>
        <taxon>Eukaryota</taxon>
        <taxon>Viridiplantae</taxon>
        <taxon>Streptophyta</taxon>
        <taxon>Embryophyta</taxon>
        <taxon>Tracheophyta</taxon>
        <taxon>Spermatophyta</taxon>
        <taxon>Magnoliopsida</taxon>
        <taxon>eudicotyledons</taxon>
        <taxon>Gunneridae</taxon>
        <taxon>Pentapetalae</taxon>
        <taxon>asterids</taxon>
        <taxon>Ericales</taxon>
        <taxon>Ericaceae</taxon>
        <taxon>Ericoideae</taxon>
        <taxon>Rhodoreae</taxon>
        <taxon>Rhododendron</taxon>
    </lineage>
</organism>